<sequence length="46" mass="5195">MAAVVKFNCSESFITTTLISTLKGVVALSCNYLKRCHKSIQVKQWF</sequence>
<dbReference type="EMBL" id="ACPB03000379">
    <property type="status" value="NOT_ANNOTATED_CDS"/>
    <property type="molecule type" value="Genomic_DNA"/>
</dbReference>
<keyword evidence="2" id="KW-1185">Reference proteome</keyword>
<dbReference type="EnsemblMetazoa" id="RPRC017676-RA">
    <property type="protein sequence ID" value="RPRC017676-PA"/>
    <property type="gene ID" value="RPRC017676"/>
</dbReference>
<reference evidence="1" key="1">
    <citation type="submission" date="2022-10" db="UniProtKB">
        <authorList>
            <consortium name="EnsemblMetazoa"/>
        </authorList>
    </citation>
    <scope>IDENTIFICATION</scope>
</reference>
<protein>
    <submittedName>
        <fullName evidence="1">Uncharacterized protein</fullName>
    </submittedName>
</protein>
<dbReference type="AlphaFoldDB" id="A0A905R0C5"/>
<organism evidence="1 2">
    <name type="scientific">Rhodnius prolixus</name>
    <name type="common">Triatomid bug</name>
    <dbReference type="NCBI Taxonomy" id="13249"/>
    <lineage>
        <taxon>Eukaryota</taxon>
        <taxon>Metazoa</taxon>
        <taxon>Ecdysozoa</taxon>
        <taxon>Arthropoda</taxon>
        <taxon>Hexapoda</taxon>
        <taxon>Insecta</taxon>
        <taxon>Pterygota</taxon>
        <taxon>Neoptera</taxon>
        <taxon>Paraneoptera</taxon>
        <taxon>Hemiptera</taxon>
        <taxon>Heteroptera</taxon>
        <taxon>Panheteroptera</taxon>
        <taxon>Cimicomorpha</taxon>
        <taxon>Reduviidae</taxon>
        <taxon>Triatominae</taxon>
        <taxon>Rhodnius</taxon>
    </lineage>
</organism>
<evidence type="ECO:0000313" key="1">
    <source>
        <dbReference type="EnsemblMetazoa" id="RPRC017676-PA"/>
    </source>
</evidence>
<evidence type="ECO:0000313" key="2">
    <source>
        <dbReference type="Proteomes" id="UP000015103"/>
    </source>
</evidence>
<proteinExistence type="predicted"/>
<accession>A0A905R0C5</accession>
<dbReference type="Proteomes" id="UP000015103">
    <property type="component" value="Unassembled WGS sequence"/>
</dbReference>
<name>A0A905R0C5_RHOPR</name>